<keyword evidence="3" id="KW-1185">Reference proteome</keyword>
<evidence type="ECO:0000313" key="3">
    <source>
        <dbReference type="Proteomes" id="UP000248349"/>
    </source>
</evidence>
<dbReference type="PANTHER" id="PTHR37017">
    <property type="entry name" value="AB HYDROLASE-1 DOMAIN-CONTAINING PROTEIN-RELATED"/>
    <property type="match status" value="1"/>
</dbReference>
<reference evidence="2 3" key="1">
    <citation type="submission" date="2016-12" db="EMBL/GenBank/DDBJ databases">
        <title>The genomes of Aspergillus section Nigri reveals drivers in fungal speciation.</title>
        <authorList>
            <consortium name="DOE Joint Genome Institute"/>
            <person name="Vesth T.C."/>
            <person name="Nybo J."/>
            <person name="Theobald S."/>
            <person name="Brandl J."/>
            <person name="Frisvad J.C."/>
            <person name="Nielsen K.F."/>
            <person name="Lyhne E.K."/>
            <person name="Kogle M.E."/>
            <person name="Kuo A."/>
            <person name="Riley R."/>
            <person name="Clum A."/>
            <person name="Nolan M."/>
            <person name="Lipzen A."/>
            <person name="Salamov A."/>
            <person name="Henrissat B."/>
            <person name="Wiebenga A."/>
            <person name="De Vries R.P."/>
            <person name="Grigoriev I.V."/>
            <person name="Mortensen U.H."/>
            <person name="Andersen M.R."/>
            <person name="Baker S.E."/>
        </authorList>
    </citation>
    <scope>NUCLEOTIDE SEQUENCE [LARGE SCALE GENOMIC DNA]</scope>
    <source>
        <strain evidence="2 3">JOP 1030-1</strain>
    </source>
</reference>
<name>A0A318ZNH1_9EURO</name>
<dbReference type="PANTHER" id="PTHR37017:SF13">
    <property type="entry name" value="AB HYDROLASE-1 DOMAIN-CONTAINING PROTEIN"/>
    <property type="match status" value="1"/>
</dbReference>
<dbReference type="OrthoDB" id="1263307at2759"/>
<dbReference type="EMBL" id="KZ821229">
    <property type="protein sequence ID" value="PYH45993.1"/>
    <property type="molecule type" value="Genomic_DNA"/>
</dbReference>
<feature type="domain" description="AB hydrolase-1" evidence="1">
    <location>
        <begin position="9"/>
        <end position="266"/>
    </location>
</feature>
<protein>
    <submittedName>
        <fullName evidence="2">Alpha/beta-hydrolase</fullName>
    </submittedName>
</protein>
<dbReference type="Proteomes" id="UP000248349">
    <property type="component" value="Unassembled WGS sequence"/>
</dbReference>
<dbReference type="GeneID" id="37079755"/>
<evidence type="ECO:0000313" key="2">
    <source>
        <dbReference type="EMBL" id="PYH45993.1"/>
    </source>
</evidence>
<dbReference type="AlphaFoldDB" id="A0A318ZNH1"/>
<sequence>MKSTQQPTLVICHGSYHTPAPYAPFIEQLNLHGFETYCPQRPTCDLRRLNVGDDLRHPDLDRPAPPGGYPSDTEDVQVILDLLERLITQEGKQVLLVAHSSGGWVATQAALPKYHVRPDASAHRAPGIIGIFYYSAFLVPVGESVSGWLTPPDGSFFVPEFARASKYGPKGLMAITDGAKYMFGELPRGEGERWSTTLTAQPLMTVELTNDAYSALPCAYLLLEKDLALGMAYQEAMLQAQNERLRRQGKKEFVVYRAATDHSPHLSWTMGLVNTIEDFVGRLRGGVSGVNTHI</sequence>
<accession>A0A318ZNH1</accession>
<dbReference type="InterPro" id="IPR000073">
    <property type="entry name" value="AB_hydrolase_1"/>
</dbReference>
<dbReference type="GO" id="GO:0016787">
    <property type="term" value="F:hydrolase activity"/>
    <property type="evidence" value="ECO:0007669"/>
    <property type="project" value="UniProtKB-KW"/>
</dbReference>
<dbReference type="RefSeq" id="XP_025431975.1">
    <property type="nucleotide sequence ID" value="XM_025578526.1"/>
</dbReference>
<evidence type="ECO:0000259" key="1">
    <source>
        <dbReference type="Pfam" id="PF12697"/>
    </source>
</evidence>
<gene>
    <name evidence="2" type="ORF">BP01DRAFT_397930</name>
</gene>
<dbReference type="InterPro" id="IPR029058">
    <property type="entry name" value="AB_hydrolase_fold"/>
</dbReference>
<dbReference type="InterPro" id="IPR052897">
    <property type="entry name" value="Sec-Metab_Biosynth_Hydrolase"/>
</dbReference>
<organism evidence="2 3">
    <name type="scientific">Aspergillus saccharolyticus JOP 1030-1</name>
    <dbReference type="NCBI Taxonomy" id="1450539"/>
    <lineage>
        <taxon>Eukaryota</taxon>
        <taxon>Fungi</taxon>
        <taxon>Dikarya</taxon>
        <taxon>Ascomycota</taxon>
        <taxon>Pezizomycotina</taxon>
        <taxon>Eurotiomycetes</taxon>
        <taxon>Eurotiomycetidae</taxon>
        <taxon>Eurotiales</taxon>
        <taxon>Aspergillaceae</taxon>
        <taxon>Aspergillus</taxon>
        <taxon>Aspergillus subgen. Circumdati</taxon>
    </lineage>
</organism>
<proteinExistence type="predicted"/>
<dbReference type="Pfam" id="PF12697">
    <property type="entry name" value="Abhydrolase_6"/>
    <property type="match status" value="1"/>
</dbReference>
<dbReference type="Gene3D" id="3.40.50.1820">
    <property type="entry name" value="alpha/beta hydrolase"/>
    <property type="match status" value="1"/>
</dbReference>
<dbReference type="SUPFAM" id="SSF53474">
    <property type="entry name" value="alpha/beta-Hydrolases"/>
    <property type="match status" value="1"/>
</dbReference>
<keyword evidence="2" id="KW-0378">Hydrolase</keyword>
<dbReference type="STRING" id="1450539.A0A318ZNH1"/>